<dbReference type="EMBL" id="JARH01000862">
    <property type="protein sequence ID" value="EXF76159.1"/>
    <property type="molecule type" value="Genomic_DNA"/>
</dbReference>
<evidence type="ECO:0000256" key="1">
    <source>
        <dbReference type="SAM" id="MobiDB-lite"/>
    </source>
</evidence>
<name>A0A010REF1_9PEZI</name>
<evidence type="ECO:0000313" key="4">
    <source>
        <dbReference type="Proteomes" id="UP000020467"/>
    </source>
</evidence>
<dbReference type="OrthoDB" id="4738875at2759"/>
<keyword evidence="4" id="KW-1185">Reference proteome</keyword>
<dbReference type="PROSITE" id="PS51186">
    <property type="entry name" value="GNAT"/>
    <property type="match status" value="1"/>
</dbReference>
<dbReference type="PANTHER" id="PTHR42791:SF1">
    <property type="entry name" value="N-ACETYLTRANSFERASE DOMAIN-CONTAINING PROTEIN"/>
    <property type="match status" value="1"/>
</dbReference>
<dbReference type="PANTHER" id="PTHR42791">
    <property type="entry name" value="GNAT FAMILY ACETYLTRANSFERASE"/>
    <property type="match status" value="1"/>
</dbReference>
<dbReference type="Proteomes" id="UP000020467">
    <property type="component" value="Unassembled WGS sequence"/>
</dbReference>
<feature type="region of interest" description="Disordered" evidence="1">
    <location>
        <begin position="96"/>
        <end position="130"/>
    </location>
</feature>
<dbReference type="SUPFAM" id="SSF55729">
    <property type="entry name" value="Acyl-CoA N-acyltransferases (Nat)"/>
    <property type="match status" value="1"/>
</dbReference>
<dbReference type="InterPro" id="IPR052523">
    <property type="entry name" value="Trichothecene_AcTrans"/>
</dbReference>
<dbReference type="InterPro" id="IPR000182">
    <property type="entry name" value="GNAT_dom"/>
</dbReference>
<sequence>MSDQDPKDTQYHVSICAVESSDIDDLVMIHTAAFKSDQFSNLMLLDREEGGHQNLMRKSIFHWLSSPSTTKLFKVVEGNGKILGWSCWVAKELQRKKPDESKSSETPSDPNLSKEKARSDKDAPRDPARVLGGIMHKDMTSWESRYLEGSKYMVLQALATHPEYQGRGIGTKLIQHGLEEIDSQSLACWFHASPSSYRLYEKAGFQEVGKNEYDLAKWAPVGTRVDPGWRTYTFRYMLRSARS</sequence>
<dbReference type="Gene3D" id="3.40.630.30">
    <property type="match status" value="1"/>
</dbReference>
<dbReference type="KEGG" id="cfj:CFIO01_03552"/>
<accession>A0A010REF1</accession>
<dbReference type="Pfam" id="PF13508">
    <property type="entry name" value="Acetyltransf_7"/>
    <property type="match status" value="1"/>
</dbReference>
<gene>
    <name evidence="3" type="ORF">CFIO01_03552</name>
</gene>
<keyword evidence="3" id="KW-0808">Transferase</keyword>
<feature type="compositionally biased region" description="Basic and acidic residues" evidence="1">
    <location>
        <begin position="112"/>
        <end position="128"/>
    </location>
</feature>
<feature type="domain" description="N-acetyltransferase" evidence="2">
    <location>
        <begin position="13"/>
        <end position="239"/>
    </location>
</feature>
<proteinExistence type="predicted"/>
<dbReference type="eggNOG" id="ENOG502SC13">
    <property type="taxonomic scope" value="Eukaryota"/>
</dbReference>
<organism evidence="3 4">
    <name type="scientific">Colletotrichum fioriniae PJ7</name>
    <dbReference type="NCBI Taxonomy" id="1445577"/>
    <lineage>
        <taxon>Eukaryota</taxon>
        <taxon>Fungi</taxon>
        <taxon>Dikarya</taxon>
        <taxon>Ascomycota</taxon>
        <taxon>Pezizomycotina</taxon>
        <taxon>Sordariomycetes</taxon>
        <taxon>Hypocreomycetidae</taxon>
        <taxon>Glomerellales</taxon>
        <taxon>Glomerellaceae</taxon>
        <taxon>Colletotrichum</taxon>
        <taxon>Colletotrichum acutatum species complex</taxon>
    </lineage>
</organism>
<dbReference type="CDD" id="cd04301">
    <property type="entry name" value="NAT_SF"/>
    <property type="match status" value="1"/>
</dbReference>
<protein>
    <submittedName>
        <fullName evidence="3">Acetyltransferase</fullName>
    </submittedName>
</protein>
<reference evidence="3 4" key="1">
    <citation type="submission" date="2014-02" db="EMBL/GenBank/DDBJ databases">
        <title>The genome sequence of Colletotrichum fioriniae PJ7.</title>
        <authorList>
            <person name="Baroncelli R."/>
            <person name="Thon M.R."/>
        </authorList>
    </citation>
    <scope>NUCLEOTIDE SEQUENCE [LARGE SCALE GENOMIC DNA]</scope>
    <source>
        <strain evidence="3 4">PJ7</strain>
    </source>
</reference>
<evidence type="ECO:0000259" key="2">
    <source>
        <dbReference type="PROSITE" id="PS51186"/>
    </source>
</evidence>
<dbReference type="HOGENOM" id="CLU_060131_6_1_1"/>
<dbReference type="AlphaFoldDB" id="A0A010REF1"/>
<comment type="caution">
    <text evidence="3">The sequence shown here is derived from an EMBL/GenBank/DDBJ whole genome shotgun (WGS) entry which is preliminary data.</text>
</comment>
<evidence type="ECO:0000313" key="3">
    <source>
        <dbReference type="EMBL" id="EXF76159.1"/>
    </source>
</evidence>
<dbReference type="InterPro" id="IPR016181">
    <property type="entry name" value="Acyl_CoA_acyltransferase"/>
</dbReference>
<dbReference type="GO" id="GO:0016747">
    <property type="term" value="F:acyltransferase activity, transferring groups other than amino-acyl groups"/>
    <property type="evidence" value="ECO:0007669"/>
    <property type="project" value="InterPro"/>
</dbReference>